<reference evidence="12 13" key="1">
    <citation type="journal article" date="2018" name="Gigascience">
        <title>Genomes of trombidid mites reveal novel predicted allergens and laterally-transferred genes associated with secondary metabolism.</title>
        <authorList>
            <person name="Dong X."/>
            <person name="Chaisiri K."/>
            <person name="Xia D."/>
            <person name="Armstrong S.D."/>
            <person name="Fang Y."/>
            <person name="Donnelly M.J."/>
            <person name="Kadowaki T."/>
            <person name="McGarry J.W."/>
            <person name="Darby A.C."/>
            <person name="Makepeace B.L."/>
        </authorList>
    </citation>
    <scope>NUCLEOTIDE SEQUENCE [LARGE SCALE GENOMIC DNA]</scope>
    <source>
        <strain evidence="12">UoL-UT</strain>
    </source>
</reference>
<dbReference type="GO" id="GO:0016567">
    <property type="term" value="P:protein ubiquitination"/>
    <property type="evidence" value="ECO:0007669"/>
    <property type="project" value="TreeGrafter"/>
</dbReference>
<accession>A0A443SPA0</accession>
<evidence type="ECO:0000256" key="4">
    <source>
        <dbReference type="ARBA" id="ARBA00022723"/>
    </source>
</evidence>
<evidence type="ECO:0000313" key="12">
    <source>
        <dbReference type="EMBL" id="RWS29315.1"/>
    </source>
</evidence>
<dbReference type="Proteomes" id="UP000288716">
    <property type="component" value="Unassembled WGS sequence"/>
</dbReference>
<evidence type="ECO:0000256" key="7">
    <source>
        <dbReference type="ARBA" id="ARBA00022833"/>
    </source>
</evidence>
<proteinExistence type="predicted"/>
<evidence type="ECO:0000256" key="9">
    <source>
        <dbReference type="ARBA" id="ARBA00023136"/>
    </source>
</evidence>
<evidence type="ECO:0000256" key="10">
    <source>
        <dbReference type="SAM" id="Phobius"/>
    </source>
</evidence>
<name>A0A443SPA0_9ACAR</name>
<dbReference type="STRING" id="299467.A0A443SPA0"/>
<dbReference type="GO" id="GO:0008270">
    <property type="term" value="F:zinc ion binding"/>
    <property type="evidence" value="ECO:0007669"/>
    <property type="project" value="UniProtKB-KW"/>
</dbReference>
<protein>
    <submittedName>
        <fullName evidence="12">E3 ubiquitin-protein ligase MARCH2-like protein</fullName>
    </submittedName>
</protein>
<dbReference type="GO" id="GO:0004842">
    <property type="term" value="F:ubiquitin-protein transferase activity"/>
    <property type="evidence" value="ECO:0007669"/>
    <property type="project" value="TreeGrafter"/>
</dbReference>
<gene>
    <name evidence="12" type="ORF">B4U80_11626</name>
</gene>
<evidence type="ECO:0000313" key="13">
    <source>
        <dbReference type="Proteomes" id="UP000288716"/>
    </source>
</evidence>
<keyword evidence="8 10" id="KW-1133">Transmembrane helix</keyword>
<organism evidence="12 13">
    <name type="scientific">Leptotrombidium deliense</name>
    <dbReference type="NCBI Taxonomy" id="299467"/>
    <lineage>
        <taxon>Eukaryota</taxon>
        <taxon>Metazoa</taxon>
        <taxon>Ecdysozoa</taxon>
        <taxon>Arthropoda</taxon>
        <taxon>Chelicerata</taxon>
        <taxon>Arachnida</taxon>
        <taxon>Acari</taxon>
        <taxon>Acariformes</taxon>
        <taxon>Trombidiformes</taxon>
        <taxon>Prostigmata</taxon>
        <taxon>Anystina</taxon>
        <taxon>Parasitengona</taxon>
        <taxon>Trombiculoidea</taxon>
        <taxon>Trombiculidae</taxon>
        <taxon>Leptotrombidium</taxon>
    </lineage>
</organism>
<dbReference type="Pfam" id="PF12906">
    <property type="entry name" value="RINGv"/>
    <property type="match status" value="1"/>
</dbReference>
<feature type="transmembrane region" description="Helical" evidence="10">
    <location>
        <begin position="85"/>
        <end position="107"/>
    </location>
</feature>
<dbReference type="PANTHER" id="PTHR46065:SF3">
    <property type="entry name" value="FI20425P1"/>
    <property type="match status" value="1"/>
</dbReference>
<dbReference type="InterPro" id="IPR013083">
    <property type="entry name" value="Znf_RING/FYVE/PHD"/>
</dbReference>
<comment type="subcellular location">
    <subcellularLocation>
        <location evidence="1">Membrane</location>
        <topology evidence="1">Multi-pass membrane protein</topology>
    </subcellularLocation>
</comment>
<dbReference type="PANTHER" id="PTHR46065">
    <property type="entry name" value="E3 UBIQUITIN-PROTEIN LIGASE MARCH 2/3 FAMILY MEMBER"/>
    <property type="match status" value="1"/>
</dbReference>
<keyword evidence="9 10" id="KW-0472">Membrane</keyword>
<evidence type="ECO:0000256" key="6">
    <source>
        <dbReference type="ARBA" id="ARBA00022786"/>
    </source>
</evidence>
<keyword evidence="2" id="KW-0808">Transferase</keyword>
<keyword evidence="4" id="KW-0479">Metal-binding</keyword>
<comment type="caution">
    <text evidence="12">The sequence shown here is derived from an EMBL/GenBank/DDBJ whole genome shotgun (WGS) entry which is preliminary data.</text>
</comment>
<dbReference type="SUPFAM" id="SSF57850">
    <property type="entry name" value="RING/U-box"/>
    <property type="match status" value="1"/>
</dbReference>
<feature type="domain" description="RING-CH-type" evidence="11">
    <location>
        <begin position="8"/>
        <end position="68"/>
    </location>
</feature>
<dbReference type="OrthoDB" id="6495498at2759"/>
<evidence type="ECO:0000256" key="3">
    <source>
        <dbReference type="ARBA" id="ARBA00022692"/>
    </source>
</evidence>
<dbReference type="VEuPathDB" id="VectorBase:LDEU002724"/>
<dbReference type="PROSITE" id="PS51292">
    <property type="entry name" value="ZF_RING_CH"/>
    <property type="match status" value="1"/>
</dbReference>
<keyword evidence="6" id="KW-0833">Ubl conjugation pathway</keyword>
<sequence length="217" mass="25116">MEVKKSVKTPDSINFCRICHERTPIRGLIAPCRCQGTITFVHQKCLNHWLTTAQTSKCELCGASYICIQELRSFGEFCREFPRQLFVDIFLMLLLTPLPLIATFLCFRESENWKDNFEVSLGLAALVSFLYLVYFAWLVITIRRHFKCFYEWRTANPNLRIVWPQRPTNEVKKESLSSIEEDVFTIDCSLIDSSTPTQSTESRIAMRSISSSFSINS</sequence>
<evidence type="ECO:0000256" key="2">
    <source>
        <dbReference type="ARBA" id="ARBA00022679"/>
    </source>
</evidence>
<keyword evidence="7" id="KW-0862">Zinc</keyword>
<evidence type="ECO:0000256" key="8">
    <source>
        <dbReference type="ARBA" id="ARBA00022989"/>
    </source>
</evidence>
<keyword evidence="13" id="KW-1185">Reference proteome</keyword>
<evidence type="ECO:0000256" key="5">
    <source>
        <dbReference type="ARBA" id="ARBA00022771"/>
    </source>
</evidence>
<keyword evidence="5" id="KW-0863">Zinc-finger</keyword>
<keyword evidence="3 10" id="KW-0812">Transmembrane</keyword>
<dbReference type="SMART" id="SM00744">
    <property type="entry name" value="RINGv"/>
    <property type="match status" value="1"/>
</dbReference>
<dbReference type="EMBL" id="NCKV01000969">
    <property type="protein sequence ID" value="RWS29315.1"/>
    <property type="molecule type" value="Genomic_DNA"/>
</dbReference>
<dbReference type="GO" id="GO:0016020">
    <property type="term" value="C:membrane"/>
    <property type="evidence" value="ECO:0007669"/>
    <property type="project" value="UniProtKB-SubCell"/>
</dbReference>
<feature type="transmembrane region" description="Helical" evidence="10">
    <location>
        <begin position="119"/>
        <end position="140"/>
    </location>
</feature>
<dbReference type="Gene3D" id="3.30.40.10">
    <property type="entry name" value="Zinc/RING finger domain, C3HC4 (zinc finger)"/>
    <property type="match status" value="1"/>
</dbReference>
<evidence type="ECO:0000256" key="1">
    <source>
        <dbReference type="ARBA" id="ARBA00004141"/>
    </source>
</evidence>
<dbReference type="AlphaFoldDB" id="A0A443SPA0"/>
<evidence type="ECO:0000259" key="11">
    <source>
        <dbReference type="PROSITE" id="PS51292"/>
    </source>
</evidence>
<dbReference type="InterPro" id="IPR011016">
    <property type="entry name" value="Znf_RING-CH"/>
</dbReference>